<evidence type="ECO:0000256" key="1">
    <source>
        <dbReference type="SAM" id="MobiDB-lite"/>
    </source>
</evidence>
<sequence>MRRRIAAGVVLLVVILLLWWLISSLSGGDKDQSVAQSEVATSRSIDATSPAEPPHQTDKKSSEPSKTESSTKDEKGDEKDDAKKKEVCTVADLKVTATPGAPTFGADQQPNFFVNIKNPTKGDCSVDFDAHKLMFEVFTLDNYQRVWGDLDCNDAEVRGTVDIKAGEEVNYELGAWSRTTSAPGHCDNRTAVGPGGFLLYAHVGDNVSEPATFNLA</sequence>
<dbReference type="Proteomes" id="UP000436181">
    <property type="component" value="Unassembled WGS sequence"/>
</dbReference>
<keyword evidence="3" id="KW-1185">Reference proteome</keyword>
<organism evidence="2 3">
    <name type="scientific">Corynebacterium zhongnanshanii</name>
    <dbReference type="NCBI Taxonomy" id="2768834"/>
    <lineage>
        <taxon>Bacteria</taxon>
        <taxon>Bacillati</taxon>
        <taxon>Actinomycetota</taxon>
        <taxon>Actinomycetes</taxon>
        <taxon>Mycobacteriales</taxon>
        <taxon>Corynebacteriaceae</taxon>
        <taxon>Corynebacterium</taxon>
    </lineage>
</organism>
<reference evidence="2 3" key="1">
    <citation type="submission" date="2019-10" db="EMBL/GenBank/DDBJ databases">
        <title>Corynebacterium sp novel species isolated from the respiratory tract of Marmot.</title>
        <authorList>
            <person name="Zhang G."/>
        </authorList>
    </citation>
    <scope>NUCLEOTIDE SEQUENCE [LARGE SCALE GENOMIC DNA]</scope>
    <source>
        <strain evidence="2 3">336</strain>
    </source>
</reference>
<evidence type="ECO:0000313" key="3">
    <source>
        <dbReference type="Proteomes" id="UP000436181"/>
    </source>
</evidence>
<comment type="caution">
    <text evidence="2">The sequence shown here is derived from an EMBL/GenBank/DDBJ whole genome shotgun (WGS) entry which is preliminary data.</text>
</comment>
<feature type="compositionally biased region" description="Basic and acidic residues" evidence="1">
    <location>
        <begin position="55"/>
        <end position="83"/>
    </location>
</feature>
<feature type="compositionally biased region" description="Polar residues" evidence="1">
    <location>
        <begin position="33"/>
        <end position="47"/>
    </location>
</feature>
<gene>
    <name evidence="2" type="ORF">F8377_07925</name>
</gene>
<feature type="region of interest" description="Disordered" evidence="1">
    <location>
        <begin position="28"/>
        <end position="83"/>
    </location>
</feature>
<accession>A0ABQ6VDF6</accession>
<protein>
    <recommendedName>
        <fullName evidence="4">Secreted protein</fullName>
    </recommendedName>
</protein>
<dbReference type="EMBL" id="WBZJ01000003">
    <property type="protein sequence ID" value="KAB3520014.1"/>
    <property type="molecule type" value="Genomic_DNA"/>
</dbReference>
<evidence type="ECO:0000313" key="2">
    <source>
        <dbReference type="EMBL" id="KAB3520014.1"/>
    </source>
</evidence>
<name>A0ABQ6VDF6_9CORY</name>
<proteinExistence type="predicted"/>
<evidence type="ECO:0008006" key="4">
    <source>
        <dbReference type="Google" id="ProtNLM"/>
    </source>
</evidence>